<dbReference type="AlphaFoldDB" id="A0A2N9M0U7"/>
<reference evidence="3" key="1">
    <citation type="submission" date="2018-02" db="EMBL/GenBank/DDBJ databases">
        <authorList>
            <person name="Hausmann B."/>
        </authorList>
    </citation>
    <scope>NUCLEOTIDE SEQUENCE [LARGE SCALE GENOMIC DNA]</scope>
    <source>
        <strain evidence="3">Peat soil MAG SbA5</strain>
    </source>
</reference>
<feature type="compositionally biased region" description="Polar residues" evidence="1">
    <location>
        <begin position="43"/>
        <end position="52"/>
    </location>
</feature>
<accession>A0A2N9M0U7</accession>
<dbReference type="EMBL" id="OKRB01000130">
    <property type="protein sequence ID" value="SPE29048.1"/>
    <property type="molecule type" value="Genomic_DNA"/>
</dbReference>
<name>A0A2N9M0U7_9BACT</name>
<sequence length="52" mass="5375">MTTASVIEAVELLKDEKSLSGSTAVSNLLEKAARVGKGRAQTGRESNSGVAR</sequence>
<evidence type="ECO:0000256" key="1">
    <source>
        <dbReference type="SAM" id="MobiDB-lite"/>
    </source>
</evidence>
<protein>
    <submittedName>
        <fullName evidence="2">Uncharacterized protein</fullName>
    </submittedName>
</protein>
<evidence type="ECO:0000313" key="3">
    <source>
        <dbReference type="Proteomes" id="UP000239735"/>
    </source>
</evidence>
<proteinExistence type="predicted"/>
<feature type="region of interest" description="Disordered" evidence="1">
    <location>
        <begin position="33"/>
        <end position="52"/>
    </location>
</feature>
<gene>
    <name evidence="2" type="ORF">SBA5_70137</name>
</gene>
<organism evidence="2 3">
    <name type="scientific">Candidatus Sulfuritelmatomonas gaucii</name>
    <dbReference type="NCBI Taxonomy" id="2043161"/>
    <lineage>
        <taxon>Bacteria</taxon>
        <taxon>Pseudomonadati</taxon>
        <taxon>Acidobacteriota</taxon>
        <taxon>Terriglobia</taxon>
        <taxon>Terriglobales</taxon>
        <taxon>Acidobacteriaceae</taxon>
        <taxon>Candidatus Sulfuritelmatomonas</taxon>
    </lineage>
</organism>
<dbReference type="Proteomes" id="UP000239735">
    <property type="component" value="Unassembled WGS sequence"/>
</dbReference>
<evidence type="ECO:0000313" key="2">
    <source>
        <dbReference type="EMBL" id="SPE29048.1"/>
    </source>
</evidence>